<dbReference type="AlphaFoldDB" id="A0A9D4EJH9"/>
<reference evidence="2" key="2">
    <citation type="submission" date="2020-11" db="EMBL/GenBank/DDBJ databases">
        <authorList>
            <person name="McCartney M.A."/>
            <person name="Auch B."/>
            <person name="Kono T."/>
            <person name="Mallez S."/>
            <person name="Becker A."/>
            <person name="Gohl D.M."/>
            <person name="Silverstein K.A.T."/>
            <person name="Koren S."/>
            <person name="Bechman K.B."/>
            <person name="Herman A."/>
            <person name="Abrahante J.E."/>
            <person name="Garbe J."/>
        </authorList>
    </citation>
    <scope>NUCLEOTIDE SEQUENCE</scope>
    <source>
        <strain evidence="2">Duluth1</strain>
        <tissue evidence="2">Whole animal</tissue>
    </source>
</reference>
<organism evidence="2 3">
    <name type="scientific">Dreissena polymorpha</name>
    <name type="common">Zebra mussel</name>
    <name type="synonym">Mytilus polymorpha</name>
    <dbReference type="NCBI Taxonomy" id="45954"/>
    <lineage>
        <taxon>Eukaryota</taxon>
        <taxon>Metazoa</taxon>
        <taxon>Spiralia</taxon>
        <taxon>Lophotrochozoa</taxon>
        <taxon>Mollusca</taxon>
        <taxon>Bivalvia</taxon>
        <taxon>Autobranchia</taxon>
        <taxon>Heteroconchia</taxon>
        <taxon>Euheterodonta</taxon>
        <taxon>Imparidentia</taxon>
        <taxon>Neoheterodontei</taxon>
        <taxon>Myida</taxon>
        <taxon>Dreissenoidea</taxon>
        <taxon>Dreissenidae</taxon>
        <taxon>Dreissena</taxon>
    </lineage>
</organism>
<comment type="caution">
    <text evidence="2">The sequence shown here is derived from an EMBL/GenBank/DDBJ whole genome shotgun (WGS) entry which is preliminary data.</text>
</comment>
<protein>
    <submittedName>
        <fullName evidence="2">Uncharacterized protein</fullName>
    </submittedName>
</protein>
<proteinExistence type="predicted"/>
<sequence length="109" mass="12443">MLQKGVNKIKLDETPPRQNKWSIEEKLRKDGESENSFWNNYAIAMNNMFGGINRTGSSSPREVAGHILSSPMRRSIVVELLNEIEYEAKGCYNKESVLAQKDFCDLAEF</sequence>
<keyword evidence="3" id="KW-1185">Reference proteome</keyword>
<dbReference type="EMBL" id="JAIWYP010000009">
    <property type="protein sequence ID" value="KAH3779205.1"/>
    <property type="molecule type" value="Genomic_DNA"/>
</dbReference>
<accession>A0A9D4EJH9</accession>
<name>A0A9D4EJH9_DREPO</name>
<reference evidence="2" key="1">
    <citation type="journal article" date="2019" name="bioRxiv">
        <title>The Genome of the Zebra Mussel, Dreissena polymorpha: A Resource for Invasive Species Research.</title>
        <authorList>
            <person name="McCartney M.A."/>
            <person name="Auch B."/>
            <person name="Kono T."/>
            <person name="Mallez S."/>
            <person name="Zhang Y."/>
            <person name="Obille A."/>
            <person name="Becker A."/>
            <person name="Abrahante J.E."/>
            <person name="Garbe J."/>
            <person name="Badalamenti J.P."/>
            <person name="Herman A."/>
            <person name="Mangelson H."/>
            <person name="Liachko I."/>
            <person name="Sullivan S."/>
            <person name="Sone E.D."/>
            <person name="Koren S."/>
            <person name="Silverstein K.A.T."/>
            <person name="Beckman K.B."/>
            <person name="Gohl D.M."/>
        </authorList>
    </citation>
    <scope>NUCLEOTIDE SEQUENCE</scope>
    <source>
        <strain evidence="2">Duluth1</strain>
        <tissue evidence="2">Whole animal</tissue>
    </source>
</reference>
<evidence type="ECO:0000313" key="2">
    <source>
        <dbReference type="EMBL" id="KAH3779205.1"/>
    </source>
</evidence>
<evidence type="ECO:0000256" key="1">
    <source>
        <dbReference type="SAM" id="MobiDB-lite"/>
    </source>
</evidence>
<gene>
    <name evidence="2" type="ORF">DPMN_180687</name>
</gene>
<dbReference type="Proteomes" id="UP000828390">
    <property type="component" value="Unassembled WGS sequence"/>
</dbReference>
<feature type="region of interest" description="Disordered" evidence="1">
    <location>
        <begin position="1"/>
        <end position="26"/>
    </location>
</feature>
<evidence type="ECO:0000313" key="3">
    <source>
        <dbReference type="Proteomes" id="UP000828390"/>
    </source>
</evidence>